<gene>
    <name evidence="2" type="ORF">GQF01_26810</name>
</gene>
<proteinExistence type="predicted"/>
<dbReference type="Pfam" id="PF08874">
    <property type="entry name" value="DUF1835"/>
    <property type="match status" value="1"/>
</dbReference>
<keyword evidence="3" id="KW-1185">Reference proteome</keyword>
<dbReference type="Proteomes" id="UP000481087">
    <property type="component" value="Unassembled WGS sequence"/>
</dbReference>
<accession>A0A6L8V8N6</accession>
<dbReference type="AlphaFoldDB" id="A0A6L8V8N6"/>
<organism evidence="2 3">
    <name type="scientific">Paenibacillus silvestris</name>
    <dbReference type="NCBI Taxonomy" id="2606219"/>
    <lineage>
        <taxon>Bacteria</taxon>
        <taxon>Bacillati</taxon>
        <taxon>Bacillota</taxon>
        <taxon>Bacilli</taxon>
        <taxon>Bacillales</taxon>
        <taxon>Paenibacillaceae</taxon>
        <taxon>Paenibacillus</taxon>
    </lineage>
</organism>
<evidence type="ECO:0000313" key="2">
    <source>
        <dbReference type="EMBL" id="MZQ85719.1"/>
    </source>
</evidence>
<dbReference type="InterPro" id="IPR014973">
    <property type="entry name" value="DUF1835"/>
</dbReference>
<evidence type="ECO:0000259" key="1">
    <source>
        <dbReference type="Pfam" id="PF08874"/>
    </source>
</evidence>
<dbReference type="EMBL" id="WTUZ01000035">
    <property type="protein sequence ID" value="MZQ85719.1"/>
    <property type="molecule type" value="Genomic_DNA"/>
</dbReference>
<name>A0A6L8V8N6_9BACL</name>
<evidence type="ECO:0000313" key="3">
    <source>
        <dbReference type="Proteomes" id="UP000481087"/>
    </source>
</evidence>
<feature type="domain" description="DUF1835" evidence="1">
    <location>
        <begin position="5"/>
        <end position="112"/>
    </location>
</feature>
<sequence length="324" mass="36638">MTGKLHIVNGDAFGDKLRKSSIDGEILVWRESLYEGPIGMRMSDSLLLPIRASYMFQKHGIPEDMFTSTTLHQEKQLEVLSGEANEIVLWFDQDLFDQLMLCYLLSRLSALHNGAIRLLLIQYDQRVEHPIAQLLSRVSPVTEGQLNIAAKVWSAYSASEPLSLVALMEEDLSELSFLKRALEANLGRYPSMHNGLSGLEQLILEEIDRSEVSLYSLFQQVSEKTSDYGLGDLQFWGMLEQLRLCDHPLLSLSGGDRLPTYGEAMPAQFENWRVRLTDTGRLVLTGKVDHISLNGMNDWVGGVHLLGREHIWRLDAVESRVLKL</sequence>
<comment type="caution">
    <text evidence="2">The sequence shown here is derived from an EMBL/GenBank/DDBJ whole genome shotgun (WGS) entry which is preliminary data.</text>
</comment>
<reference evidence="2 3" key="1">
    <citation type="submission" date="2019-12" db="EMBL/GenBank/DDBJ databases">
        <title>Paenibacillus sp. nov. sp. isolated from soil.</title>
        <authorList>
            <person name="Kim J."/>
            <person name="Jeong S.E."/>
            <person name="Jung H.S."/>
            <person name="Jeon C.O."/>
        </authorList>
    </citation>
    <scope>NUCLEOTIDE SEQUENCE [LARGE SCALE GENOMIC DNA]</scope>
    <source>
        <strain evidence="2 3">5J-6</strain>
    </source>
</reference>
<dbReference type="RefSeq" id="WP_161410047.1">
    <property type="nucleotide sequence ID" value="NZ_WTUZ01000035.1"/>
</dbReference>
<protein>
    <submittedName>
        <fullName evidence="2">DUF1835 domain-containing protein</fullName>
    </submittedName>
</protein>